<keyword evidence="5" id="KW-1185">Reference proteome</keyword>
<evidence type="ECO:0000313" key="5">
    <source>
        <dbReference type="Proteomes" id="UP000219252"/>
    </source>
</evidence>
<dbReference type="InterPro" id="IPR058031">
    <property type="entry name" value="AAA_lid_NorR"/>
</dbReference>
<sequence length="578" mass="65863">MGEKIVTIISIQDDYLSQVTKQMKIIIGDMVRIRPITIKDLAREKIAKDEIIVLGGNIIYPLVQPFVPEGAKCISGKRSLNYVNMSKLLSSPKGKRILVVNDSELTTEETIQALKEVVSEHKYYAYHPGETIPEQIDFVITPGEMKLVPDGIAEVINIGFRLLSIETVFEICDVFELQYSRTLLIERYMKSLVVLSSLTGNYKLDSISNQRAETISDSKAKYCFDDVVAFSQAMKDTLYMLKIFAGLNNPVHIYGETGTGKRMLAQSIHNESLVKEGPYININCAARPLDILERDLFGSEIDGKITPGLFELANGGTLCIEEIDEMPLSVQGRILHVLEEGKIIRIGGHLPIPIQVRIITTSKSDLSLLVEDNKFRKDLFYHLTIFTCKVPSLSERKEDFEALIDMYLKSYLQRNDLEIPQEIIHVLMQYTWPGNVKELFNAISYIACLKGKKLSFDLLPYYIKGRLEKNMEKTLLPQMMLESEWNSLVLRIEEHGFLEESIAILEVFEQGKKLHESYGRNVVKERLQSKGIELSVQQIRLRLEVLNDLELLNVRQGRSGTTISRKGELFLEKYRETL</sequence>
<dbReference type="AlphaFoldDB" id="A0A285U9J7"/>
<dbReference type="SMART" id="SM00382">
    <property type="entry name" value="AAA"/>
    <property type="match status" value="1"/>
</dbReference>
<dbReference type="OrthoDB" id="9771372at2"/>
<dbReference type="Gene3D" id="1.10.8.60">
    <property type="match status" value="1"/>
</dbReference>
<dbReference type="InterPro" id="IPR027417">
    <property type="entry name" value="P-loop_NTPase"/>
</dbReference>
<organism evidence="4 5">
    <name type="scientific">Ureibacillus acetophenoni</name>
    <dbReference type="NCBI Taxonomy" id="614649"/>
    <lineage>
        <taxon>Bacteria</taxon>
        <taxon>Bacillati</taxon>
        <taxon>Bacillota</taxon>
        <taxon>Bacilli</taxon>
        <taxon>Bacillales</taxon>
        <taxon>Caryophanaceae</taxon>
        <taxon>Ureibacillus</taxon>
    </lineage>
</organism>
<dbReference type="GO" id="GO:0006355">
    <property type="term" value="P:regulation of DNA-templated transcription"/>
    <property type="evidence" value="ECO:0007669"/>
    <property type="project" value="InterPro"/>
</dbReference>
<dbReference type="Pfam" id="PF00158">
    <property type="entry name" value="Sigma54_activat"/>
    <property type="match status" value="1"/>
</dbReference>
<dbReference type="InterPro" id="IPR002078">
    <property type="entry name" value="Sigma_54_int"/>
</dbReference>
<dbReference type="PROSITE" id="PS50045">
    <property type="entry name" value="SIGMA54_INTERACT_4"/>
    <property type="match status" value="1"/>
</dbReference>
<dbReference type="SUPFAM" id="SSF52540">
    <property type="entry name" value="P-loop containing nucleoside triphosphate hydrolases"/>
    <property type="match status" value="1"/>
</dbReference>
<dbReference type="GO" id="GO:0005524">
    <property type="term" value="F:ATP binding"/>
    <property type="evidence" value="ECO:0007669"/>
    <property type="project" value="UniProtKB-KW"/>
</dbReference>
<gene>
    <name evidence="4" type="ORF">SAMN05877842_104151</name>
</gene>
<name>A0A285U9J7_9BACL</name>
<dbReference type="CDD" id="cd00009">
    <property type="entry name" value="AAA"/>
    <property type="match status" value="1"/>
</dbReference>
<proteinExistence type="predicted"/>
<dbReference type="PANTHER" id="PTHR32071">
    <property type="entry name" value="TRANSCRIPTIONAL REGULATORY PROTEIN"/>
    <property type="match status" value="1"/>
</dbReference>
<evidence type="ECO:0000313" key="4">
    <source>
        <dbReference type="EMBL" id="SOC38489.1"/>
    </source>
</evidence>
<dbReference type="Proteomes" id="UP000219252">
    <property type="component" value="Unassembled WGS sequence"/>
</dbReference>
<dbReference type="EMBL" id="OBQC01000004">
    <property type="protein sequence ID" value="SOC38489.1"/>
    <property type="molecule type" value="Genomic_DNA"/>
</dbReference>
<evidence type="ECO:0000256" key="1">
    <source>
        <dbReference type="ARBA" id="ARBA00022741"/>
    </source>
</evidence>
<keyword evidence="2" id="KW-0067">ATP-binding</keyword>
<dbReference type="Pfam" id="PF25601">
    <property type="entry name" value="AAA_lid_14"/>
    <property type="match status" value="1"/>
</dbReference>
<evidence type="ECO:0000256" key="2">
    <source>
        <dbReference type="ARBA" id="ARBA00022840"/>
    </source>
</evidence>
<dbReference type="Gene3D" id="3.40.50.300">
    <property type="entry name" value="P-loop containing nucleotide triphosphate hydrolases"/>
    <property type="match status" value="1"/>
</dbReference>
<accession>A0A285U9J7</accession>
<evidence type="ECO:0000259" key="3">
    <source>
        <dbReference type="PROSITE" id="PS50045"/>
    </source>
</evidence>
<protein>
    <submittedName>
        <fullName evidence="4">Sigma-54 interacting transcriptional regulator</fullName>
    </submittedName>
</protein>
<keyword evidence="1" id="KW-0547">Nucleotide-binding</keyword>
<feature type="domain" description="Sigma-54 factor interaction" evidence="3">
    <location>
        <begin position="227"/>
        <end position="448"/>
    </location>
</feature>
<dbReference type="RefSeq" id="WP_097149145.1">
    <property type="nucleotide sequence ID" value="NZ_OBQC01000004.1"/>
</dbReference>
<reference evidence="5" key="1">
    <citation type="submission" date="2017-08" db="EMBL/GenBank/DDBJ databases">
        <authorList>
            <person name="Varghese N."/>
            <person name="Submissions S."/>
        </authorList>
    </citation>
    <scope>NUCLEOTIDE SEQUENCE [LARGE SCALE GENOMIC DNA]</scope>
    <source>
        <strain evidence="5">JC23</strain>
    </source>
</reference>
<dbReference type="InterPro" id="IPR003593">
    <property type="entry name" value="AAA+_ATPase"/>
</dbReference>